<dbReference type="Proteomes" id="UP001499988">
    <property type="component" value="Unassembled WGS sequence"/>
</dbReference>
<dbReference type="Pfam" id="PF00669">
    <property type="entry name" value="Flagellin_N"/>
    <property type="match status" value="1"/>
</dbReference>
<reference evidence="8" key="1">
    <citation type="journal article" date="2019" name="Int. J. Syst. Evol. Microbiol.">
        <title>The Global Catalogue of Microorganisms (GCM) 10K type strain sequencing project: providing services to taxonomists for standard genome sequencing and annotation.</title>
        <authorList>
            <consortium name="The Broad Institute Genomics Platform"/>
            <consortium name="The Broad Institute Genome Sequencing Center for Infectious Disease"/>
            <person name="Wu L."/>
            <person name="Ma J."/>
        </authorList>
    </citation>
    <scope>NUCLEOTIDE SEQUENCE [LARGE SCALE GENOMIC DNA]</scope>
    <source>
        <strain evidence="8">JCM 18401</strain>
    </source>
</reference>
<comment type="subcellular location">
    <subcellularLocation>
        <location evidence="1">Bacterial flagellum</location>
    </subcellularLocation>
    <subcellularLocation>
        <location evidence="2">Secreted</location>
    </subcellularLocation>
</comment>
<dbReference type="EMBL" id="BAABJZ010000077">
    <property type="protein sequence ID" value="GAA4888619.1"/>
    <property type="molecule type" value="Genomic_DNA"/>
</dbReference>
<dbReference type="Gene3D" id="1.20.1330.10">
    <property type="entry name" value="f41 fragment of flagellin, N-terminal domain"/>
    <property type="match status" value="1"/>
</dbReference>
<keyword evidence="7" id="KW-0969">Cilium</keyword>
<dbReference type="NCBIfam" id="TIGR02550">
    <property type="entry name" value="flagell_flgL"/>
    <property type="match status" value="1"/>
</dbReference>
<keyword evidence="7" id="KW-0282">Flagellum</keyword>
<evidence type="ECO:0000256" key="2">
    <source>
        <dbReference type="ARBA" id="ARBA00004613"/>
    </source>
</evidence>
<dbReference type="PANTHER" id="PTHR42792:SF1">
    <property type="entry name" value="FLAGELLAR HOOK-ASSOCIATED PROTEIN 3"/>
    <property type="match status" value="1"/>
</dbReference>
<feature type="domain" description="Flagellin N-terminal" evidence="6">
    <location>
        <begin position="8"/>
        <end position="138"/>
    </location>
</feature>
<gene>
    <name evidence="7" type="primary">flgL_1</name>
    <name evidence="7" type="ORF">GCM10023333_22420</name>
</gene>
<dbReference type="InterPro" id="IPR013384">
    <property type="entry name" value="Flagell_FlgL"/>
</dbReference>
<accession>A0ABP9EXC3</accession>
<dbReference type="InterPro" id="IPR001029">
    <property type="entry name" value="Flagellin_N"/>
</dbReference>
<sequence>MRVTGQQMHRLNLTSMQQNATNYGQVMQQMSTGKRINVASDDPLGAVQTLSLQREQAAISQYMDNIGGLRMSLSRSESNLDNMNNVMLRMRDLTLQAFNGTNGPEERDGIAAELRILRDSLVDYANAKDEKGKYIYAGHEVDTPPITIDDDGNYVYQGDDGLREIPVGDGSFVTGNDTANQLFFNGATDIFNQMTQWIDALEDPELDTNDPEFHALFEQTMEIIDFSISSVGQTMTEIGGRQNAMNLMEMAHQDIGLFNQELIGNIEDLDYAEASLELATYLLALQATQQSYAQINQMSLFNHI</sequence>
<organism evidence="7 8">
    <name type="scientific">Ferrimonas pelagia</name>
    <dbReference type="NCBI Taxonomy" id="1177826"/>
    <lineage>
        <taxon>Bacteria</taxon>
        <taxon>Pseudomonadati</taxon>
        <taxon>Pseudomonadota</taxon>
        <taxon>Gammaproteobacteria</taxon>
        <taxon>Alteromonadales</taxon>
        <taxon>Ferrimonadaceae</taxon>
        <taxon>Ferrimonas</taxon>
    </lineage>
</organism>
<proteinExistence type="inferred from homology"/>
<comment type="similarity">
    <text evidence="3">Belongs to the bacterial flagellin family.</text>
</comment>
<protein>
    <submittedName>
        <fullName evidence="7">Flagellar hook-associated protein FlgL</fullName>
    </submittedName>
</protein>
<evidence type="ECO:0000256" key="5">
    <source>
        <dbReference type="ARBA" id="ARBA00023143"/>
    </source>
</evidence>
<evidence type="ECO:0000259" key="6">
    <source>
        <dbReference type="Pfam" id="PF00669"/>
    </source>
</evidence>
<evidence type="ECO:0000313" key="7">
    <source>
        <dbReference type="EMBL" id="GAA4888619.1"/>
    </source>
</evidence>
<dbReference type="InterPro" id="IPR001492">
    <property type="entry name" value="Flagellin"/>
</dbReference>
<dbReference type="RefSeq" id="WP_345335480.1">
    <property type="nucleotide sequence ID" value="NZ_BAABJZ010000077.1"/>
</dbReference>
<evidence type="ECO:0000313" key="8">
    <source>
        <dbReference type="Proteomes" id="UP001499988"/>
    </source>
</evidence>
<dbReference type="SUPFAM" id="SSF64518">
    <property type="entry name" value="Phase 1 flagellin"/>
    <property type="match status" value="1"/>
</dbReference>
<keyword evidence="5" id="KW-0975">Bacterial flagellum</keyword>
<evidence type="ECO:0000256" key="4">
    <source>
        <dbReference type="ARBA" id="ARBA00022525"/>
    </source>
</evidence>
<name>A0ABP9EXC3_9GAMM</name>
<keyword evidence="4" id="KW-0964">Secreted</keyword>
<evidence type="ECO:0000256" key="1">
    <source>
        <dbReference type="ARBA" id="ARBA00004365"/>
    </source>
</evidence>
<comment type="caution">
    <text evidence="7">The sequence shown here is derived from an EMBL/GenBank/DDBJ whole genome shotgun (WGS) entry which is preliminary data.</text>
</comment>
<dbReference type="PANTHER" id="PTHR42792">
    <property type="entry name" value="FLAGELLIN"/>
    <property type="match status" value="1"/>
</dbReference>
<keyword evidence="8" id="KW-1185">Reference proteome</keyword>
<keyword evidence="7" id="KW-0966">Cell projection</keyword>
<evidence type="ECO:0000256" key="3">
    <source>
        <dbReference type="ARBA" id="ARBA00005709"/>
    </source>
</evidence>